<gene>
    <name evidence="11" type="ORF">SODALDRAFT_333127</name>
</gene>
<dbReference type="Pfam" id="PF03980">
    <property type="entry name" value="Nnf1"/>
    <property type="match status" value="1"/>
</dbReference>
<dbReference type="EMBL" id="ML119055">
    <property type="protein sequence ID" value="ROT38531.1"/>
    <property type="molecule type" value="Genomic_DNA"/>
</dbReference>
<evidence type="ECO:0000256" key="7">
    <source>
        <dbReference type="ARBA" id="ARBA00023242"/>
    </source>
</evidence>
<dbReference type="GO" id="GO:0000444">
    <property type="term" value="C:MIS12/MIND type complex"/>
    <property type="evidence" value="ECO:0007669"/>
    <property type="project" value="InterPro"/>
</dbReference>
<evidence type="ECO:0000313" key="11">
    <source>
        <dbReference type="EMBL" id="ROT38531.1"/>
    </source>
</evidence>
<evidence type="ECO:0000256" key="4">
    <source>
        <dbReference type="ARBA" id="ARBA00022618"/>
    </source>
</evidence>
<keyword evidence="4" id="KW-0132">Cell division</keyword>
<name>A0A3N2PVK5_SODAK</name>
<proteinExistence type="predicted"/>
<feature type="compositionally biased region" description="Low complexity" evidence="10">
    <location>
        <begin position="20"/>
        <end position="32"/>
    </location>
</feature>
<keyword evidence="3" id="KW-0158">Chromosome</keyword>
<dbReference type="OrthoDB" id="18453at2759"/>
<dbReference type="PANTHER" id="PTHR15459:SF3">
    <property type="entry name" value="POLYAMINE-MODULATED FACTOR 1"/>
    <property type="match status" value="1"/>
</dbReference>
<evidence type="ECO:0000256" key="2">
    <source>
        <dbReference type="ARBA" id="ARBA00004629"/>
    </source>
</evidence>
<evidence type="ECO:0000256" key="8">
    <source>
        <dbReference type="ARBA" id="ARBA00023306"/>
    </source>
</evidence>
<keyword evidence="6" id="KW-0995">Kinetochore</keyword>
<sequence length="242" mass="26461">MDTAPDNPDTAALDPDNTKPQQQSEPQPQQPQDDPPASPPLPQKHTPATPGPRATRFIEMYHGALRRTLSRVSYDNFATCFPTIATYAPNALRNVQNQMVDYLEDRCIKEFEAILEERDVIRKLNELETLNAEAEARRHEAPADAPEPIPPHTLPPETILRAHLHPYLAHHHARLSAALANTKLENEALFAGIQAQRAEIDSILAALDRAVADVDGANALLAEVGAEIAAESRTADAEMTGG</sequence>
<evidence type="ECO:0000313" key="12">
    <source>
        <dbReference type="Proteomes" id="UP000272025"/>
    </source>
</evidence>
<comment type="subcellular location">
    <subcellularLocation>
        <location evidence="2">Chromosome</location>
        <location evidence="2">Centromere</location>
        <location evidence="2">Kinetochore</location>
    </subcellularLocation>
    <subcellularLocation>
        <location evidence="1">Nucleus</location>
    </subcellularLocation>
</comment>
<dbReference type="GO" id="GO:0051301">
    <property type="term" value="P:cell division"/>
    <property type="evidence" value="ECO:0007669"/>
    <property type="project" value="UniProtKB-KW"/>
</dbReference>
<dbReference type="Proteomes" id="UP000272025">
    <property type="component" value="Unassembled WGS sequence"/>
</dbReference>
<keyword evidence="8" id="KW-0131">Cell cycle</keyword>
<feature type="region of interest" description="Disordered" evidence="10">
    <location>
        <begin position="1"/>
        <end position="53"/>
    </location>
</feature>
<dbReference type="PANTHER" id="PTHR15459">
    <property type="entry name" value="POLYAMINE-MODULATED FACTOR 1"/>
    <property type="match status" value="1"/>
</dbReference>
<dbReference type="InterPro" id="IPR007128">
    <property type="entry name" value="PMF1/Nnf1"/>
</dbReference>
<protein>
    <submittedName>
        <fullName evidence="11">Nnf1-domain-containing protein</fullName>
    </submittedName>
</protein>
<evidence type="ECO:0000256" key="5">
    <source>
        <dbReference type="ARBA" id="ARBA00022776"/>
    </source>
</evidence>
<evidence type="ECO:0000256" key="10">
    <source>
        <dbReference type="SAM" id="MobiDB-lite"/>
    </source>
</evidence>
<keyword evidence="7" id="KW-0539">Nucleus</keyword>
<keyword evidence="12" id="KW-1185">Reference proteome</keyword>
<feature type="compositionally biased region" description="Pro residues" evidence="10">
    <location>
        <begin position="33"/>
        <end position="42"/>
    </location>
</feature>
<dbReference type="AlphaFoldDB" id="A0A3N2PVK5"/>
<reference evidence="11 12" key="1">
    <citation type="journal article" date="2018" name="Mol. Ecol.">
        <title>The obligate alkalophilic soda-lake fungus Sodiomyces alkalinus has shifted to a protein diet.</title>
        <authorList>
            <person name="Grum-Grzhimaylo A.A."/>
            <person name="Falkoski D.L."/>
            <person name="van den Heuvel J."/>
            <person name="Valero-Jimenez C.A."/>
            <person name="Min B."/>
            <person name="Choi I.G."/>
            <person name="Lipzen A."/>
            <person name="Daum C.G."/>
            <person name="Aanen D.K."/>
            <person name="Tsang A."/>
            <person name="Henrissat B."/>
            <person name="Bilanenko E.N."/>
            <person name="de Vries R.P."/>
            <person name="van Kan J.A.L."/>
            <person name="Grigoriev I.V."/>
            <person name="Debets A.J.M."/>
        </authorList>
    </citation>
    <scope>NUCLEOTIDE SEQUENCE [LARGE SCALE GENOMIC DNA]</scope>
    <source>
        <strain evidence="11 12">F11</strain>
    </source>
</reference>
<dbReference type="RefSeq" id="XP_028466337.1">
    <property type="nucleotide sequence ID" value="XM_028611887.1"/>
</dbReference>
<evidence type="ECO:0000256" key="1">
    <source>
        <dbReference type="ARBA" id="ARBA00004123"/>
    </source>
</evidence>
<evidence type="ECO:0000256" key="6">
    <source>
        <dbReference type="ARBA" id="ARBA00022838"/>
    </source>
</evidence>
<dbReference type="GO" id="GO:0005634">
    <property type="term" value="C:nucleus"/>
    <property type="evidence" value="ECO:0007669"/>
    <property type="project" value="UniProtKB-SubCell"/>
</dbReference>
<accession>A0A3N2PVK5</accession>
<evidence type="ECO:0000256" key="3">
    <source>
        <dbReference type="ARBA" id="ARBA00022454"/>
    </source>
</evidence>
<keyword evidence="5" id="KW-0498">Mitosis</keyword>
<evidence type="ECO:0000256" key="9">
    <source>
        <dbReference type="ARBA" id="ARBA00023328"/>
    </source>
</evidence>
<keyword evidence="9" id="KW-0137">Centromere</keyword>
<organism evidence="11 12">
    <name type="scientific">Sodiomyces alkalinus (strain CBS 110278 / VKM F-3762 / F11)</name>
    <name type="common">Alkaliphilic filamentous fungus</name>
    <dbReference type="NCBI Taxonomy" id="1314773"/>
    <lineage>
        <taxon>Eukaryota</taxon>
        <taxon>Fungi</taxon>
        <taxon>Dikarya</taxon>
        <taxon>Ascomycota</taxon>
        <taxon>Pezizomycotina</taxon>
        <taxon>Sordariomycetes</taxon>
        <taxon>Hypocreomycetidae</taxon>
        <taxon>Glomerellales</taxon>
        <taxon>Plectosphaerellaceae</taxon>
        <taxon>Sodiomyces</taxon>
    </lineage>
</organism>
<dbReference type="GeneID" id="39580365"/>
<dbReference type="GO" id="GO:0007059">
    <property type="term" value="P:chromosome segregation"/>
    <property type="evidence" value="ECO:0007669"/>
    <property type="project" value="TreeGrafter"/>
</dbReference>